<protein>
    <submittedName>
        <fullName evidence="4">Peptidase_M1_N domain-containing protein</fullName>
    </submittedName>
</protein>
<dbReference type="GO" id="GO:0005737">
    <property type="term" value="C:cytoplasm"/>
    <property type="evidence" value="ECO:0007669"/>
    <property type="project" value="TreeGrafter"/>
</dbReference>
<gene>
    <name evidence="2" type="ORF">ASIM_LOCUS20548</name>
</gene>
<dbReference type="InterPro" id="IPR042097">
    <property type="entry name" value="Aminopeptidase_N-like_N_sf"/>
</dbReference>
<proteinExistence type="predicted"/>
<dbReference type="GO" id="GO:0070006">
    <property type="term" value="F:metalloaminopeptidase activity"/>
    <property type="evidence" value="ECO:0007669"/>
    <property type="project" value="TreeGrafter"/>
</dbReference>
<dbReference type="PANTHER" id="PTHR11533">
    <property type="entry name" value="PROTEASE M1 ZINC METALLOPROTEASE"/>
    <property type="match status" value="1"/>
</dbReference>
<feature type="domain" description="Aminopeptidase N-like N-terminal" evidence="1">
    <location>
        <begin position="41"/>
        <end position="213"/>
    </location>
</feature>
<evidence type="ECO:0000313" key="2">
    <source>
        <dbReference type="EMBL" id="VDK77785.1"/>
    </source>
</evidence>
<evidence type="ECO:0000313" key="3">
    <source>
        <dbReference type="Proteomes" id="UP000267096"/>
    </source>
</evidence>
<sequence>MLMCAYHIQCIRLISVHIFYDFFVKKGDEPFSERLPKDIMPLTYDAFIQPYFPSSAHYDWTKNMTFDSTINVTMRVITATDKVNISVHRLLIQPTDIHLADMTGATLEYSKVIKDYDNGVMTIYLRNQLPVDSVFYLFIKSVGYIFYGASEGAYTNFGIFEFNGKMAWIFSTDDESGPDIRSVWPCFDEPYFKANWTVTIKHASDMIALCNMINTG</sequence>
<dbReference type="WBParaSite" id="ASIM_0002117401-mRNA-1">
    <property type="protein sequence ID" value="ASIM_0002117401-mRNA-1"/>
    <property type="gene ID" value="ASIM_0002117401"/>
</dbReference>
<dbReference type="PANTHER" id="PTHR11533:SF299">
    <property type="entry name" value="AMINOPEPTIDASE"/>
    <property type="match status" value="1"/>
</dbReference>
<dbReference type="Proteomes" id="UP000267096">
    <property type="component" value="Unassembled WGS sequence"/>
</dbReference>
<dbReference type="GO" id="GO:0042277">
    <property type="term" value="F:peptide binding"/>
    <property type="evidence" value="ECO:0007669"/>
    <property type="project" value="TreeGrafter"/>
</dbReference>
<dbReference type="GO" id="GO:0005615">
    <property type="term" value="C:extracellular space"/>
    <property type="evidence" value="ECO:0007669"/>
    <property type="project" value="TreeGrafter"/>
</dbReference>
<dbReference type="InterPro" id="IPR050344">
    <property type="entry name" value="Peptidase_M1_aminopeptidases"/>
</dbReference>
<keyword evidence="3" id="KW-1185">Reference proteome</keyword>
<evidence type="ECO:0000259" key="1">
    <source>
        <dbReference type="Pfam" id="PF17900"/>
    </source>
</evidence>
<reference evidence="2 3" key="2">
    <citation type="submission" date="2018-11" db="EMBL/GenBank/DDBJ databases">
        <authorList>
            <consortium name="Pathogen Informatics"/>
        </authorList>
    </citation>
    <scope>NUCLEOTIDE SEQUENCE [LARGE SCALE GENOMIC DNA]</scope>
</reference>
<dbReference type="AlphaFoldDB" id="A0A0M3KJK0"/>
<dbReference type="Gene3D" id="2.60.40.1730">
    <property type="entry name" value="tricorn interacting facor f3 domain"/>
    <property type="match status" value="1"/>
</dbReference>
<name>A0A0M3KJK0_ANISI</name>
<dbReference type="GO" id="GO:0016020">
    <property type="term" value="C:membrane"/>
    <property type="evidence" value="ECO:0007669"/>
    <property type="project" value="TreeGrafter"/>
</dbReference>
<accession>A0A0M3KJK0</accession>
<evidence type="ECO:0000313" key="4">
    <source>
        <dbReference type="WBParaSite" id="ASIM_0002117401-mRNA-1"/>
    </source>
</evidence>
<dbReference type="GO" id="GO:0043171">
    <property type="term" value="P:peptide catabolic process"/>
    <property type="evidence" value="ECO:0007669"/>
    <property type="project" value="TreeGrafter"/>
</dbReference>
<organism evidence="4">
    <name type="scientific">Anisakis simplex</name>
    <name type="common">Herring worm</name>
    <dbReference type="NCBI Taxonomy" id="6269"/>
    <lineage>
        <taxon>Eukaryota</taxon>
        <taxon>Metazoa</taxon>
        <taxon>Ecdysozoa</taxon>
        <taxon>Nematoda</taxon>
        <taxon>Chromadorea</taxon>
        <taxon>Rhabditida</taxon>
        <taxon>Spirurina</taxon>
        <taxon>Ascaridomorpha</taxon>
        <taxon>Ascaridoidea</taxon>
        <taxon>Anisakidae</taxon>
        <taxon>Anisakis</taxon>
        <taxon>Anisakis simplex complex</taxon>
    </lineage>
</organism>
<dbReference type="EMBL" id="UYRR01039913">
    <property type="protein sequence ID" value="VDK77785.1"/>
    <property type="molecule type" value="Genomic_DNA"/>
</dbReference>
<dbReference type="GO" id="GO:0006508">
    <property type="term" value="P:proteolysis"/>
    <property type="evidence" value="ECO:0007669"/>
    <property type="project" value="TreeGrafter"/>
</dbReference>
<dbReference type="Pfam" id="PF17900">
    <property type="entry name" value="Peptidase_M1_N"/>
    <property type="match status" value="1"/>
</dbReference>
<reference evidence="4" key="1">
    <citation type="submission" date="2017-02" db="UniProtKB">
        <authorList>
            <consortium name="WormBaseParasite"/>
        </authorList>
    </citation>
    <scope>IDENTIFICATION</scope>
</reference>
<dbReference type="OrthoDB" id="5834318at2759"/>
<dbReference type="SUPFAM" id="SSF63737">
    <property type="entry name" value="Leukotriene A4 hydrolase N-terminal domain"/>
    <property type="match status" value="1"/>
</dbReference>
<dbReference type="InterPro" id="IPR045357">
    <property type="entry name" value="Aminopeptidase_N-like_N"/>
</dbReference>
<dbReference type="GO" id="GO:0008270">
    <property type="term" value="F:zinc ion binding"/>
    <property type="evidence" value="ECO:0007669"/>
    <property type="project" value="TreeGrafter"/>
</dbReference>